<dbReference type="Proteomes" id="UP001595947">
    <property type="component" value="Unassembled WGS sequence"/>
</dbReference>
<feature type="region of interest" description="Disordered" evidence="1">
    <location>
        <begin position="1"/>
        <end position="36"/>
    </location>
</feature>
<proteinExistence type="predicted"/>
<dbReference type="EMBL" id="JBHSIV010000001">
    <property type="protein sequence ID" value="MFC5060899.1"/>
    <property type="molecule type" value="Genomic_DNA"/>
</dbReference>
<accession>A0ABV9YHQ5</accession>
<evidence type="ECO:0000313" key="2">
    <source>
        <dbReference type="EMBL" id="MFC5060899.1"/>
    </source>
</evidence>
<protein>
    <submittedName>
        <fullName evidence="2">Uncharacterized protein</fullName>
    </submittedName>
</protein>
<keyword evidence="3" id="KW-1185">Reference proteome</keyword>
<evidence type="ECO:0000313" key="3">
    <source>
        <dbReference type="Proteomes" id="UP001595947"/>
    </source>
</evidence>
<feature type="compositionally biased region" description="Basic and acidic residues" evidence="1">
    <location>
        <begin position="1"/>
        <end position="21"/>
    </location>
</feature>
<reference evidence="3" key="1">
    <citation type="journal article" date="2019" name="Int. J. Syst. Evol. Microbiol.">
        <title>The Global Catalogue of Microorganisms (GCM) 10K type strain sequencing project: providing services to taxonomists for standard genome sequencing and annotation.</title>
        <authorList>
            <consortium name="The Broad Institute Genomics Platform"/>
            <consortium name="The Broad Institute Genome Sequencing Center for Infectious Disease"/>
            <person name="Wu L."/>
            <person name="Ma J."/>
        </authorList>
    </citation>
    <scope>NUCLEOTIDE SEQUENCE [LARGE SCALE GENOMIC DNA]</scope>
    <source>
        <strain evidence="3">CGMCC 4.7093</strain>
    </source>
</reference>
<dbReference type="RefSeq" id="WP_378034232.1">
    <property type="nucleotide sequence ID" value="NZ_JBHSIV010000001.1"/>
</dbReference>
<comment type="caution">
    <text evidence="2">The sequence shown here is derived from an EMBL/GenBank/DDBJ whole genome shotgun (WGS) entry which is preliminary data.</text>
</comment>
<evidence type="ECO:0000256" key="1">
    <source>
        <dbReference type="SAM" id="MobiDB-lite"/>
    </source>
</evidence>
<gene>
    <name evidence="2" type="ORF">ACFPBZ_01670</name>
</gene>
<name>A0ABV9YHQ5_9PSEU</name>
<sequence length="143" mass="15010">MGLSNRDRRAAKQRKRDERRGVPARPAGGDDLGRGLPAETLEKLLRRTAADLAAGRENALTELRHLLAEHLARRRTQVLAACDAVVADLPPVEVPDVPGVPAGLVAALGGPTAVSAWAEAGGVGTEEAAVATVHLLEHRSRSV</sequence>
<organism evidence="2 3">
    <name type="scientific">Actinomycetospora atypica</name>
    <dbReference type="NCBI Taxonomy" id="1290095"/>
    <lineage>
        <taxon>Bacteria</taxon>
        <taxon>Bacillati</taxon>
        <taxon>Actinomycetota</taxon>
        <taxon>Actinomycetes</taxon>
        <taxon>Pseudonocardiales</taxon>
        <taxon>Pseudonocardiaceae</taxon>
        <taxon>Actinomycetospora</taxon>
    </lineage>
</organism>